<evidence type="ECO:0000256" key="1">
    <source>
        <dbReference type="ARBA" id="ARBA00005715"/>
    </source>
</evidence>
<comment type="caution">
    <text evidence="9">The sequence shown here is derived from an EMBL/GenBank/DDBJ whole genome shotgun (WGS) entry which is preliminary data.</text>
</comment>
<keyword evidence="6" id="KW-0119">Carbohydrate metabolism</keyword>
<organism evidence="9 10">
    <name type="scientific">Paracoccus broussonetiae</name>
    <dbReference type="NCBI Taxonomy" id="3075834"/>
    <lineage>
        <taxon>Bacteria</taxon>
        <taxon>Pseudomonadati</taxon>
        <taxon>Pseudomonadota</taxon>
        <taxon>Alphaproteobacteria</taxon>
        <taxon>Rhodobacterales</taxon>
        <taxon>Paracoccaceae</taxon>
        <taxon>Paracoccus</taxon>
    </lineage>
</organism>
<keyword evidence="2" id="KW-0808">Transferase</keyword>
<evidence type="ECO:0000313" key="9">
    <source>
        <dbReference type="EMBL" id="MDT1060812.1"/>
    </source>
</evidence>
<accession>A0ABU3E9B7</accession>
<evidence type="ECO:0000256" key="6">
    <source>
        <dbReference type="ARBA" id="ARBA00023277"/>
    </source>
</evidence>
<gene>
    <name evidence="9" type="ORF">RM190_03015</name>
</gene>
<reference evidence="10" key="1">
    <citation type="submission" date="2023-07" db="EMBL/GenBank/DDBJ databases">
        <title>Characterization of two Paracoccaceae strains isolated from Phycosphere and proposal of Xinfangfangia lacusdiani sp. nov.</title>
        <authorList>
            <person name="Deng Y."/>
            <person name="Zhang Y.Q."/>
        </authorList>
    </citation>
    <scope>NUCLEOTIDE SEQUENCE [LARGE SCALE GENOMIC DNA]</scope>
    <source>
        <strain evidence="10">CPCC 101403</strain>
    </source>
</reference>
<dbReference type="RefSeq" id="WP_311757918.1">
    <property type="nucleotide sequence ID" value="NZ_JAVRQI010000002.1"/>
</dbReference>
<dbReference type="InterPro" id="IPR010737">
    <property type="entry name" value="4-carb_acid_sugar_kinase_N"/>
</dbReference>
<keyword evidence="4 9" id="KW-0418">Kinase</keyword>
<evidence type="ECO:0000256" key="5">
    <source>
        <dbReference type="ARBA" id="ARBA00022840"/>
    </source>
</evidence>
<dbReference type="Gene3D" id="3.40.50.10840">
    <property type="entry name" value="Putative sugar-binding, N-terminal domain"/>
    <property type="match status" value="1"/>
</dbReference>
<dbReference type="InterPro" id="IPR042213">
    <property type="entry name" value="NBD_C_sf"/>
</dbReference>
<evidence type="ECO:0000313" key="10">
    <source>
        <dbReference type="Proteomes" id="UP001251085"/>
    </source>
</evidence>
<dbReference type="SUPFAM" id="SSF142764">
    <property type="entry name" value="YgbK-like"/>
    <property type="match status" value="1"/>
</dbReference>
<evidence type="ECO:0000256" key="4">
    <source>
        <dbReference type="ARBA" id="ARBA00022777"/>
    </source>
</evidence>
<dbReference type="Pfam" id="PF07005">
    <property type="entry name" value="SBD_N"/>
    <property type="match status" value="1"/>
</dbReference>
<feature type="domain" description="Four-carbon acid sugar kinase nucleotide binding" evidence="8">
    <location>
        <begin position="248"/>
        <end position="328"/>
    </location>
</feature>
<comment type="similarity">
    <text evidence="1">Belongs to the four-carbon acid sugar kinase family.</text>
</comment>
<keyword evidence="10" id="KW-1185">Reference proteome</keyword>
<protein>
    <submittedName>
        <fullName evidence="9">Four-carbon acid sugar kinase family protein</fullName>
    </submittedName>
</protein>
<proteinExistence type="inferred from homology"/>
<keyword evidence="5" id="KW-0067">ATP-binding</keyword>
<keyword evidence="3" id="KW-0547">Nucleotide-binding</keyword>
<evidence type="ECO:0000259" key="8">
    <source>
        <dbReference type="Pfam" id="PF17042"/>
    </source>
</evidence>
<sequence>MPPVLAIVADDLTGALDAAAPFAGRGLRVAVALGPDHVPAALARDPQVVAITTTSRDIPAEAARDAMARTMRALPPVPLFKKVDSRLKGNIEAELSVLDFQRALVAPAIPEFGRVVQAGAVQGFGVDDPIPVAARLGIHAARAEIPDVSSVDEMRAALASSDCDLMIGARGLADALAARMTGREMQMLDALPGPRGLFVIGSRDPITLEQVSALRAVPGLSYLGAPNGDVASPLPDARLLVVQALPASRPIAGDLVAARLAAAAAPLLVAGFGTALLTGGATAEAFLRQRGAGVLDLQGECLPGLVVADLDGLTIVTKSGGFGSGDSLVRVAAMIGGEA</sequence>
<evidence type="ECO:0000259" key="7">
    <source>
        <dbReference type="Pfam" id="PF07005"/>
    </source>
</evidence>
<dbReference type="Gene3D" id="3.40.980.20">
    <property type="entry name" value="Four-carbon acid sugar kinase, nucleotide binding domain"/>
    <property type="match status" value="1"/>
</dbReference>
<dbReference type="Pfam" id="PF17042">
    <property type="entry name" value="NBD_C"/>
    <property type="match status" value="1"/>
</dbReference>
<dbReference type="InterPro" id="IPR031475">
    <property type="entry name" value="NBD_C"/>
</dbReference>
<dbReference type="EMBL" id="JAVRQI010000002">
    <property type="protein sequence ID" value="MDT1060812.1"/>
    <property type="molecule type" value="Genomic_DNA"/>
</dbReference>
<name>A0ABU3E9B7_9RHOB</name>
<feature type="domain" description="Four-carbon acid sugar kinase N-terminal" evidence="7">
    <location>
        <begin position="5"/>
        <end position="120"/>
    </location>
</feature>
<dbReference type="InterPro" id="IPR037051">
    <property type="entry name" value="4-carb_acid_sugar_kinase_N_sf"/>
</dbReference>
<dbReference type="GO" id="GO:0016301">
    <property type="term" value="F:kinase activity"/>
    <property type="evidence" value="ECO:0007669"/>
    <property type="project" value="UniProtKB-KW"/>
</dbReference>
<evidence type="ECO:0000256" key="3">
    <source>
        <dbReference type="ARBA" id="ARBA00022741"/>
    </source>
</evidence>
<dbReference type="Proteomes" id="UP001251085">
    <property type="component" value="Unassembled WGS sequence"/>
</dbReference>
<evidence type="ECO:0000256" key="2">
    <source>
        <dbReference type="ARBA" id="ARBA00022679"/>
    </source>
</evidence>